<gene>
    <name evidence="1" type="ORF">OPT61_g5287</name>
</gene>
<name>A0ACC2IB12_9PLEO</name>
<protein>
    <submittedName>
        <fullName evidence="1">Uncharacterized protein</fullName>
    </submittedName>
</protein>
<evidence type="ECO:0000313" key="2">
    <source>
        <dbReference type="Proteomes" id="UP001153331"/>
    </source>
</evidence>
<dbReference type="EMBL" id="JAPHNI010000334">
    <property type="protein sequence ID" value="KAJ8112319.1"/>
    <property type="molecule type" value="Genomic_DNA"/>
</dbReference>
<accession>A0ACC2IB12</accession>
<comment type="caution">
    <text evidence="1">The sequence shown here is derived from an EMBL/GenBank/DDBJ whole genome shotgun (WGS) entry which is preliminary data.</text>
</comment>
<sequence>MSSNLDHAQIPSLDLEALESNPAPLFVIKTGQHAVEFEIIFCNQAFRHEDLPKRVKGKNRSALLFRSWAQALGKYKPYHEFAERRWSSQEAGKDGGWKIINAEQVLQNGDFDLNASTVEPEKEAVVKAHMGDWGRVYHRSKDEMLQEMKDNKSLSEGTLPLGNLAARWEGLQTMMDLSDVGVFEYNTEGKLVHANKAWYRLSSHPRNLPAHVEFSFMDLVYPDDQALVMSMWNTLACGNTVTFEMRWKAPPGSEESAQWVLSACVPVFDDEGNLISIAGNTIDIMAQKKSQEAAQARVEALERARISEQKFARFAQLSPIAIYIFVPGQGINYANEQFFELTGHSRQNLIELEWFNLVADEDLRRVEDDWSQMLAGKKSDGVQFRLKKTWVNQDGIVSNIWVQSSNYPELNKDGTVVSILGTLFDISVSRHVESRNILLKFPAIQMGGNSTNSKNGGSPGSEATAREVKDGSPGGVHGLMNDSFIDMTSHELRNPLSAVVQCADSVVSSLQGLPIPDARNAIYDLDLQRIRNEVATSIDSLQTIVSCSLHQKRVIDDVLTLSKLDSNLILITPVRVQSAVVVSEALRMFDVECNQMDIKLKLLKDASFEGCDWVMLDPSRLLQILINLLTNAIKFTKDRPVRKITVTLGASLTRPPKVWNSVTFTHSENRPKHSVSGSEWGNGERIYLWLKVKDTGCGMTYDEQNRLFSRFTQATPRTHVKYGGSGLGLFISKSLAILQGGAIGVSSDPDIGSTFAFYVSTRKATPPAGQSLKIHSGLQRTESTEQAMKGVKLNILIVEDNLVNQKVLKRQLAKFGWNISVAGDGQEALDWLKGSVYWQGTPKNTHDSIAEEEEKEYFAIPSLYDVDIILMDIEMPVMDGLTCARRIREYEAQGLLAAPDRRSLGIQRHMASSLSPISTPRGSQSSVPSKAHSRLPILAVSANARMEQVEQALAAGMDDAISKPFRIPELWPKLSMLIRRVSEASSDLDAALGRISHTKLPLPSHVCTINMEPKEELVLEGIFAVAKPAHISSADVLEKLQATFAPSLTFAPLLRHQPKRISKGDDQAFKMGHGGTLDPLAAGVLIVGIGRGTKQLQNYLACTKSYETTVLFGASTDSYDCTGIVAERAHCAHVTKTLVETKLALFRGDISQVPPVYSALKINGKKACEYARGGQELPRQLESRDMHVEECTLVEWYEPGRHEFCYPGESEPAAAPAARVRLTVCSGFYVRSFAHDLGVACQTRSHMATLLRTRQATYTTSDPPESSNLTTATTFEDLDAGEDTWGPKIRPQLASWVALHPALKGHVNGRSDEARQRKVFAQSERPKQRFRGGFVAETKQERIKQQGGKYKGKWSRKPAPSQSHHETTTIPSEVATEHHLALNPTDTE</sequence>
<proteinExistence type="predicted"/>
<dbReference type="Proteomes" id="UP001153331">
    <property type="component" value="Unassembled WGS sequence"/>
</dbReference>
<reference evidence="1" key="1">
    <citation type="submission" date="2022-11" db="EMBL/GenBank/DDBJ databases">
        <title>Genome Sequence of Boeremia exigua.</title>
        <authorList>
            <person name="Buettner E."/>
        </authorList>
    </citation>
    <scope>NUCLEOTIDE SEQUENCE</scope>
    <source>
        <strain evidence="1">CU02</strain>
    </source>
</reference>
<keyword evidence="2" id="KW-1185">Reference proteome</keyword>
<evidence type="ECO:0000313" key="1">
    <source>
        <dbReference type="EMBL" id="KAJ8112319.1"/>
    </source>
</evidence>
<organism evidence="1 2">
    <name type="scientific">Boeremia exigua</name>
    <dbReference type="NCBI Taxonomy" id="749465"/>
    <lineage>
        <taxon>Eukaryota</taxon>
        <taxon>Fungi</taxon>
        <taxon>Dikarya</taxon>
        <taxon>Ascomycota</taxon>
        <taxon>Pezizomycotina</taxon>
        <taxon>Dothideomycetes</taxon>
        <taxon>Pleosporomycetidae</taxon>
        <taxon>Pleosporales</taxon>
        <taxon>Pleosporineae</taxon>
        <taxon>Didymellaceae</taxon>
        <taxon>Boeremia</taxon>
    </lineage>
</organism>